<evidence type="ECO:0000313" key="11">
    <source>
        <dbReference type="Proteomes" id="UP000198510"/>
    </source>
</evidence>
<dbReference type="CDD" id="cd13962">
    <property type="entry name" value="PT_UbiA_UBIAD1"/>
    <property type="match status" value="1"/>
</dbReference>
<dbReference type="OrthoDB" id="9767568at2"/>
<dbReference type="InterPro" id="IPR004657">
    <property type="entry name" value="MenA"/>
</dbReference>
<feature type="transmembrane region" description="Helical" evidence="8">
    <location>
        <begin position="126"/>
        <end position="145"/>
    </location>
</feature>
<gene>
    <name evidence="8" type="primary">menA</name>
    <name evidence="10" type="ORF">SAMN05421823_101431</name>
</gene>
<dbReference type="EMBL" id="FNFO01000001">
    <property type="protein sequence ID" value="SDJ92287.1"/>
    <property type="molecule type" value="Genomic_DNA"/>
</dbReference>
<feature type="transmembrane region" description="Helical" evidence="8">
    <location>
        <begin position="45"/>
        <end position="65"/>
    </location>
</feature>
<reference evidence="10 11" key="1">
    <citation type="submission" date="2016-10" db="EMBL/GenBank/DDBJ databases">
        <authorList>
            <person name="de Groot N.N."/>
        </authorList>
    </citation>
    <scope>NUCLEOTIDE SEQUENCE [LARGE SCALE GENOMIC DNA]</scope>
    <source>
        <strain evidence="10 11">DSM 25186</strain>
    </source>
</reference>
<comment type="similarity">
    <text evidence="8">Belongs to the MenA family. Type 1 subfamily.</text>
</comment>
<dbReference type="Gene3D" id="1.10.357.140">
    <property type="entry name" value="UbiA prenyltransferase"/>
    <property type="match status" value="1"/>
</dbReference>
<organism evidence="10 11">
    <name type="scientific">Catalinimonas alkaloidigena</name>
    <dbReference type="NCBI Taxonomy" id="1075417"/>
    <lineage>
        <taxon>Bacteria</taxon>
        <taxon>Pseudomonadati</taxon>
        <taxon>Bacteroidota</taxon>
        <taxon>Cytophagia</taxon>
        <taxon>Cytophagales</taxon>
        <taxon>Catalimonadaceae</taxon>
        <taxon>Catalinimonas</taxon>
    </lineage>
</organism>
<keyword evidence="3 8" id="KW-1003">Cell membrane</keyword>
<dbReference type="GO" id="GO:0042371">
    <property type="term" value="P:vitamin K biosynthetic process"/>
    <property type="evidence" value="ECO:0007669"/>
    <property type="project" value="TreeGrafter"/>
</dbReference>
<dbReference type="NCBIfam" id="TIGR00751">
    <property type="entry name" value="menA"/>
    <property type="match status" value="1"/>
</dbReference>
<feature type="transmembrane region" description="Helical" evidence="8">
    <location>
        <begin position="256"/>
        <end position="275"/>
    </location>
</feature>
<evidence type="ECO:0000256" key="4">
    <source>
        <dbReference type="ARBA" id="ARBA00022679"/>
    </source>
</evidence>
<evidence type="ECO:0000256" key="6">
    <source>
        <dbReference type="ARBA" id="ARBA00022989"/>
    </source>
</evidence>
<comment type="catalytic activity">
    <reaction evidence="8">
        <text>an all-trans-polyprenyl diphosphate + 1,4-dihydroxy-2-naphthoate + H(+) = a 2-demethylmenaquinol + CO2 + diphosphate</text>
        <dbReference type="Rhea" id="RHEA:26478"/>
        <dbReference type="Rhea" id="RHEA-COMP:9563"/>
        <dbReference type="Rhea" id="RHEA-COMP:9564"/>
        <dbReference type="ChEBI" id="CHEBI:11173"/>
        <dbReference type="ChEBI" id="CHEBI:15378"/>
        <dbReference type="ChEBI" id="CHEBI:16526"/>
        <dbReference type="ChEBI" id="CHEBI:33019"/>
        <dbReference type="ChEBI" id="CHEBI:55437"/>
        <dbReference type="ChEBI" id="CHEBI:58914"/>
        <dbReference type="EC" id="2.5.1.74"/>
    </reaction>
</comment>
<keyword evidence="6 8" id="KW-1133">Transmembrane helix</keyword>
<comment type="function">
    <text evidence="8">Conversion of 1,4-dihydroxy-2-naphthoate (DHNA) to demethylmenaquinone (DMK).</text>
</comment>
<evidence type="ECO:0000256" key="1">
    <source>
        <dbReference type="ARBA" id="ARBA00004141"/>
    </source>
</evidence>
<dbReference type="Proteomes" id="UP000198510">
    <property type="component" value="Unassembled WGS sequence"/>
</dbReference>
<proteinExistence type="inferred from homology"/>
<sequence length="309" mass="33397">MEPSVSPSPSWRAWLEAARPRTLPLALASILLGSFLAAARAQFNGLIFGLAVLTTVFLQILSNLANDWGDSIHGADSLHREGPQRAVQTGHISSRAMRNAVILFSVLSFASGITLLLFGIDLGDIRVFWGFLALGLVAIAAAIAYTSGPRPYGYAGLGDISVLIFFGWVGVLGTYYLHAQHIEWADLLPASACGLFAAAVLNVNNIRDIHSDRLAGKFSIPVRLGPRRARVYHWALLGGGMVCAVVYVLQQPGGPWQWLFLLSFPLLVRNGVAVWQRQRAAELDPLLKQMALSTLLFVVTFGLGQLLAA</sequence>
<keyword evidence="2 8" id="KW-0474">Menaquinone biosynthesis</keyword>
<evidence type="ECO:0000256" key="9">
    <source>
        <dbReference type="NCBIfam" id="TIGR00751"/>
    </source>
</evidence>
<keyword evidence="11" id="KW-1185">Reference proteome</keyword>
<evidence type="ECO:0000256" key="2">
    <source>
        <dbReference type="ARBA" id="ARBA00022428"/>
    </source>
</evidence>
<dbReference type="EC" id="2.5.1.74" evidence="8 9"/>
<dbReference type="GO" id="GO:0005886">
    <property type="term" value="C:plasma membrane"/>
    <property type="evidence" value="ECO:0007669"/>
    <property type="project" value="UniProtKB-SubCell"/>
</dbReference>
<dbReference type="NCBIfam" id="NF004750">
    <property type="entry name" value="PRK06080.1-2"/>
    <property type="match status" value="1"/>
</dbReference>
<name>A0A1G8XP82_9BACT</name>
<dbReference type="PANTHER" id="PTHR13929">
    <property type="entry name" value="1,4-DIHYDROXY-2-NAPHTHOATE OCTAPRENYLTRANSFERASE"/>
    <property type="match status" value="1"/>
</dbReference>
<comment type="subcellular location">
    <subcellularLocation>
        <location evidence="8">Cell membrane</location>
        <topology evidence="8">Multi-pass membrane protein</topology>
    </subcellularLocation>
    <subcellularLocation>
        <location evidence="1">Membrane</location>
        <topology evidence="1">Multi-pass membrane protein</topology>
    </subcellularLocation>
</comment>
<feature type="transmembrane region" description="Helical" evidence="8">
    <location>
        <begin position="287"/>
        <end position="308"/>
    </location>
</feature>
<dbReference type="Pfam" id="PF01040">
    <property type="entry name" value="UbiA"/>
    <property type="match status" value="1"/>
</dbReference>
<feature type="transmembrane region" description="Helical" evidence="8">
    <location>
        <begin position="157"/>
        <end position="178"/>
    </location>
</feature>
<dbReference type="InterPro" id="IPR044878">
    <property type="entry name" value="UbiA_sf"/>
</dbReference>
<evidence type="ECO:0000313" key="10">
    <source>
        <dbReference type="EMBL" id="SDJ92287.1"/>
    </source>
</evidence>
<keyword evidence="4 8" id="KW-0808">Transferase</keyword>
<accession>A0A1G8XP82</accession>
<dbReference type="AlphaFoldDB" id="A0A1G8XP82"/>
<keyword evidence="7 8" id="KW-0472">Membrane</keyword>
<feature type="transmembrane region" description="Helical" evidence="8">
    <location>
        <begin position="21"/>
        <end position="39"/>
    </location>
</feature>
<dbReference type="GO" id="GO:0009234">
    <property type="term" value="P:menaquinone biosynthetic process"/>
    <property type="evidence" value="ECO:0007669"/>
    <property type="project" value="UniProtKB-UniRule"/>
</dbReference>
<dbReference type="STRING" id="1075417.SAMN05421823_101431"/>
<dbReference type="HAMAP" id="MF_01937">
    <property type="entry name" value="MenA_1"/>
    <property type="match status" value="1"/>
</dbReference>
<dbReference type="PIRSF" id="PIRSF005355">
    <property type="entry name" value="UBIAD1"/>
    <property type="match status" value="1"/>
</dbReference>
<keyword evidence="5 8" id="KW-0812">Transmembrane</keyword>
<evidence type="ECO:0000256" key="8">
    <source>
        <dbReference type="HAMAP-Rule" id="MF_01937"/>
    </source>
</evidence>
<evidence type="ECO:0000256" key="5">
    <source>
        <dbReference type="ARBA" id="ARBA00022692"/>
    </source>
</evidence>
<dbReference type="RefSeq" id="WP_089678451.1">
    <property type="nucleotide sequence ID" value="NZ_FNFO01000001.1"/>
</dbReference>
<feature type="transmembrane region" description="Helical" evidence="8">
    <location>
        <begin position="100"/>
        <end position="120"/>
    </location>
</feature>
<evidence type="ECO:0000256" key="3">
    <source>
        <dbReference type="ARBA" id="ARBA00022475"/>
    </source>
</evidence>
<dbReference type="PANTHER" id="PTHR13929:SF0">
    <property type="entry name" value="UBIA PRENYLTRANSFERASE DOMAIN-CONTAINING PROTEIN 1"/>
    <property type="match status" value="1"/>
</dbReference>
<comment type="pathway">
    <text evidence="8">Quinol/quinone metabolism; menaquinone biosynthesis; menaquinol from 1,4-dihydroxy-2-naphthoate: step 1/2.</text>
</comment>
<dbReference type="GO" id="GO:0046428">
    <property type="term" value="F:1,4-dihydroxy-2-naphthoate polyprenyltransferase activity"/>
    <property type="evidence" value="ECO:0007669"/>
    <property type="project" value="UniProtKB-UniRule"/>
</dbReference>
<evidence type="ECO:0000256" key="7">
    <source>
        <dbReference type="ARBA" id="ARBA00023136"/>
    </source>
</evidence>
<protein>
    <recommendedName>
        <fullName evidence="8 9">1,4-dihydroxy-2-naphthoate octaprenyltransferase</fullName>
        <shortName evidence="8">DHNA-octaprenyltransferase</shortName>
        <ecNumber evidence="8 9">2.5.1.74</ecNumber>
    </recommendedName>
</protein>
<feature type="transmembrane region" description="Helical" evidence="8">
    <location>
        <begin position="231"/>
        <end position="250"/>
    </location>
</feature>
<dbReference type="InterPro" id="IPR000537">
    <property type="entry name" value="UbiA_prenyltransferase"/>
</dbReference>
<dbReference type="InterPro" id="IPR026046">
    <property type="entry name" value="UBIAD1"/>
</dbReference>
<dbReference type="UniPathway" id="UPA00079">
    <property type="reaction ID" value="UER00168"/>
</dbReference>